<comment type="caution">
    <text evidence="3">The sequence shown here is derived from an EMBL/GenBank/DDBJ whole genome shotgun (WGS) entry which is preliminary data.</text>
</comment>
<name>I7KI80_9CORY</name>
<reference evidence="3 4" key="1">
    <citation type="journal article" date="2012" name="J. Bacteriol.">
        <title>Draft Genome Sequence of Turicella otitidis ATCC 51513, Isolated from Middle Ear Fluid from a Child with Otitis Media.</title>
        <authorList>
            <person name="Brinkrolf K."/>
            <person name="Schneider J."/>
            <person name="Knecht M."/>
            <person name="Ruckert C."/>
            <person name="Tauch A."/>
        </authorList>
    </citation>
    <scope>NUCLEOTIDE SEQUENCE [LARGE SCALE GENOMIC DNA]</scope>
    <source>
        <strain evidence="3 4">ATCC 51513</strain>
    </source>
</reference>
<dbReference type="Proteomes" id="UP000011016">
    <property type="component" value="Unassembled WGS sequence"/>
</dbReference>
<dbReference type="AlphaFoldDB" id="I7KI80"/>
<dbReference type="InterPro" id="IPR011009">
    <property type="entry name" value="Kinase-like_dom_sf"/>
</dbReference>
<keyword evidence="1" id="KW-0808">Transferase</keyword>
<feature type="compositionally biased region" description="Low complexity" evidence="2">
    <location>
        <begin position="11"/>
        <end position="21"/>
    </location>
</feature>
<gene>
    <name evidence="3" type="ORF">BN46_0006</name>
</gene>
<evidence type="ECO:0000256" key="2">
    <source>
        <dbReference type="SAM" id="MobiDB-lite"/>
    </source>
</evidence>
<dbReference type="EMBL" id="CAJZ01000001">
    <property type="protein sequence ID" value="CCI82765.1"/>
    <property type="molecule type" value="Genomic_DNA"/>
</dbReference>
<sequence length="300" mass="32265">MRRRGAGGAGAATIARNGTGLRSRRRRAAPKARSGGEVEEAVVPQMSRDTVTKRPAQRLAARAEAEGLRWLADGAHERSFVAEVVEASDEEIVTRRVPAGRPSAEAARTAGRELARLHDSGAEAFGCPPPGWDGPNYIGTAEQECTPTDDWAEFYVEQRVLPFARDAVAAGHLDRGGLEEVEEACRLVRGHDWGDPKPARIHGDLWSGNLLFGKDGPVLIDPAAHGGHRVTDLAMLALFGAPGLEEIFAGYEEVHPLPQGWREDIPAHQLHPLAVHAKTHGPAYGDALVDAVRRVTARLG</sequence>
<evidence type="ECO:0000256" key="1">
    <source>
        <dbReference type="PIRNR" id="PIRNR006221"/>
    </source>
</evidence>
<dbReference type="PANTHER" id="PTHR12149">
    <property type="entry name" value="FRUCTOSAMINE 3 KINASE-RELATED PROTEIN"/>
    <property type="match status" value="1"/>
</dbReference>
<dbReference type="SUPFAM" id="SSF56112">
    <property type="entry name" value="Protein kinase-like (PK-like)"/>
    <property type="match status" value="1"/>
</dbReference>
<proteinExistence type="inferred from homology"/>
<keyword evidence="1" id="KW-0418">Kinase</keyword>
<feature type="compositionally biased region" description="Gly residues" evidence="2">
    <location>
        <begin position="1"/>
        <end position="10"/>
    </location>
</feature>
<protein>
    <recommendedName>
        <fullName evidence="5">Fructosamine kinase</fullName>
    </recommendedName>
</protein>
<organism evidence="3 4">
    <name type="scientific">Corynebacterium otitidis ATCC 51513</name>
    <dbReference type="NCBI Taxonomy" id="883169"/>
    <lineage>
        <taxon>Bacteria</taxon>
        <taxon>Bacillati</taxon>
        <taxon>Actinomycetota</taxon>
        <taxon>Actinomycetes</taxon>
        <taxon>Mycobacteriales</taxon>
        <taxon>Corynebacteriaceae</taxon>
        <taxon>Corynebacterium</taxon>
    </lineage>
</organism>
<dbReference type="RefSeq" id="WP_004601737.1">
    <property type="nucleotide sequence ID" value="NZ_HF541865.1"/>
</dbReference>
<feature type="region of interest" description="Disordered" evidence="2">
    <location>
        <begin position="1"/>
        <end position="55"/>
    </location>
</feature>
<dbReference type="PIRSF" id="PIRSF006221">
    <property type="entry name" value="Ketosamine-3-kinase"/>
    <property type="match status" value="1"/>
</dbReference>
<dbReference type="GO" id="GO:0016301">
    <property type="term" value="F:kinase activity"/>
    <property type="evidence" value="ECO:0007669"/>
    <property type="project" value="UniProtKB-UniRule"/>
</dbReference>
<comment type="similarity">
    <text evidence="1">Belongs to the fructosamine kinase family.</text>
</comment>
<evidence type="ECO:0008006" key="5">
    <source>
        <dbReference type="Google" id="ProtNLM"/>
    </source>
</evidence>
<dbReference type="Gene3D" id="1.10.510.10">
    <property type="entry name" value="Transferase(Phosphotransferase) domain 1"/>
    <property type="match status" value="1"/>
</dbReference>
<evidence type="ECO:0000313" key="4">
    <source>
        <dbReference type="Proteomes" id="UP000011016"/>
    </source>
</evidence>
<evidence type="ECO:0000313" key="3">
    <source>
        <dbReference type="EMBL" id="CCI82765.1"/>
    </source>
</evidence>
<dbReference type="InterPro" id="IPR016477">
    <property type="entry name" value="Fructo-/Ketosamine-3-kinase"/>
</dbReference>
<dbReference type="Pfam" id="PF03881">
    <property type="entry name" value="Fructosamin_kin"/>
    <property type="match status" value="1"/>
</dbReference>
<dbReference type="Gene3D" id="1.20.1270.240">
    <property type="match status" value="1"/>
</dbReference>
<accession>I7KI80</accession>
<dbReference type="PANTHER" id="PTHR12149:SF8">
    <property type="entry name" value="PROTEIN-RIBULOSAMINE 3-KINASE"/>
    <property type="match status" value="1"/>
</dbReference>